<keyword evidence="2" id="KW-1185">Reference proteome</keyword>
<sequence length="67" mass="7845">MKVKKLQSRCCGFCHARVRLIEVICVVVVELNSWLQSLIISLLNADMNDYKRAKQWVNIIKILLEEK</sequence>
<gene>
    <name evidence="1" type="ORF">MILVUS5_LOCUS22878</name>
</gene>
<evidence type="ECO:0000313" key="1">
    <source>
        <dbReference type="EMBL" id="CAJ2656051.1"/>
    </source>
</evidence>
<accession>A0ACB0KFS7</accession>
<protein>
    <submittedName>
        <fullName evidence="1">Uncharacterized protein</fullName>
    </submittedName>
</protein>
<evidence type="ECO:0000313" key="2">
    <source>
        <dbReference type="Proteomes" id="UP001177021"/>
    </source>
</evidence>
<name>A0ACB0KFS7_TRIPR</name>
<proteinExistence type="predicted"/>
<dbReference type="EMBL" id="CASHSV030000206">
    <property type="protein sequence ID" value="CAJ2656051.1"/>
    <property type="molecule type" value="Genomic_DNA"/>
</dbReference>
<dbReference type="Proteomes" id="UP001177021">
    <property type="component" value="Unassembled WGS sequence"/>
</dbReference>
<organism evidence="1 2">
    <name type="scientific">Trifolium pratense</name>
    <name type="common">Red clover</name>
    <dbReference type="NCBI Taxonomy" id="57577"/>
    <lineage>
        <taxon>Eukaryota</taxon>
        <taxon>Viridiplantae</taxon>
        <taxon>Streptophyta</taxon>
        <taxon>Embryophyta</taxon>
        <taxon>Tracheophyta</taxon>
        <taxon>Spermatophyta</taxon>
        <taxon>Magnoliopsida</taxon>
        <taxon>eudicotyledons</taxon>
        <taxon>Gunneridae</taxon>
        <taxon>Pentapetalae</taxon>
        <taxon>rosids</taxon>
        <taxon>fabids</taxon>
        <taxon>Fabales</taxon>
        <taxon>Fabaceae</taxon>
        <taxon>Papilionoideae</taxon>
        <taxon>50 kb inversion clade</taxon>
        <taxon>NPAAA clade</taxon>
        <taxon>Hologalegina</taxon>
        <taxon>IRL clade</taxon>
        <taxon>Trifolieae</taxon>
        <taxon>Trifolium</taxon>
    </lineage>
</organism>
<comment type="caution">
    <text evidence="1">The sequence shown here is derived from an EMBL/GenBank/DDBJ whole genome shotgun (WGS) entry which is preliminary data.</text>
</comment>
<reference evidence="1" key="1">
    <citation type="submission" date="2023-10" db="EMBL/GenBank/DDBJ databases">
        <authorList>
            <person name="Rodriguez Cubillos JULIANA M."/>
            <person name="De Vega J."/>
        </authorList>
    </citation>
    <scope>NUCLEOTIDE SEQUENCE</scope>
</reference>